<keyword evidence="4" id="KW-0663">Pyridoxal phosphate</keyword>
<proteinExistence type="inferred from homology"/>
<evidence type="ECO:0000313" key="11">
    <source>
        <dbReference type="Proteomes" id="UP000445000"/>
    </source>
</evidence>
<name>A0A829YMY1_9GAMM</name>
<dbReference type="Gene3D" id="1.10.10.10">
    <property type="entry name" value="Winged helix-like DNA-binding domain superfamily/Winged helix DNA-binding domain"/>
    <property type="match status" value="1"/>
</dbReference>
<dbReference type="CDD" id="cd07377">
    <property type="entry name" value="WHTH_GntR"/>
    <property type="match status" value="1"/>
</dbReference>
<evidence type="ECO:0000313" key="10">
    <source>
        <dbReference type="EMBL" id="GFE83856.1"/>
    </source>
</evidence>
<dbReference type="SUPFAM" id="SSF46785">
    <property type="entry name" value="Winged helix' DNA-binding domain"/>
    <property type="match status" value="1"/>
</dbReference>
<evidence type="ECO:0000256" key="1">
    <source>
        <dbReference type="ARBA" id="ARBA00005384"/>
    </source>
</evidence>
<dbReference type="AlphaFoldDB" id="A0A829YMY1"/>
<evidence type="ECO:0000256" key="6">
    <source>
        <dbReference type="ARBA" id="ARBA00023125"/>
    </source>
</evidence>
<feature type="compositionally biased region" description="Low complexity" evidence="8">
    <location>
        <begin position="74"/>
        <end position="86"/>
    </location>
</feature>
<dbReference type="Gene3D" id="3.40.640.10">
    <property type="entry name" value="Type I PLP-dependent aspartate aminotransferase-like (Major domain)"/>
    <property type="match status" value="1"/>
</dbReference>
<dbReference type="InterPro" id="IPR015424">
    <property type="entry name" value="PyrdxlP-dep_Trfase"/>
</dbReference>
<keyword evidence="11" id="KW-1185">Reference proteome</keyword>
<sequence length="470" mass="52221">MKLYQELAADLTSLIRQGTLQAGERIPSVRELCRERGVSPATAMRAYDVLEANGLVESRHRSGYYVSNRWQQGPSEPRASRPSSRSTQVDVSDLVFNILEASRDRDVVPLGSAFPSPTLFPWAKLARHLGSSARNMDPWSTVESLPPGSPELRRQIARRYLQFGSRVPADEIVVTSGALEALTLCLQTVTRPGDTVAIEAPAFYACLQAIETWGLRAVEIPTHPREGVDLGALEQAIAKHNVRACWFMTTFQNPLGASLPEEKKRDLVELLAEHDIPLIEDDVYAELHFDKHRPKPAKAFDRKGLVLNCGSFSKCLAPGYRLGWTAAGRFAPAVQRRKVTTSLATSVPIQNGIAQMLRNEGYDRHLDKLRQALRSQQGAALASLKQHFPAGFRVATPEGGYFLWIELPEKVDALEVHRRAIEAHISIAPGPMFSARRQFRNCLRLNYGHPWTAQVEDAVAELGRIVRSLA</sequence>
<dbReference type="Proteomes" id="UP000445000">
    <property type="component" value="Unassembled WGS sequence"/>
</dbReference>
<keyword evidence="3" id="KW-0808">Transferase</keyword>
<dbReference type="CDD" id="cd00609">
    <property type="entry name" value="AAT_like"/>
    <property type="match status" value="1"/>
</dbReference>
<evidence type="ECO:0000256" key="5">
    <source>
        <dbReference type="ARBA" id="ARBA00023015"/>
    </source>
</evidence>
<dbReference type="InterPro" id="IPR015422">
    <property type="entry name" value="PyrdxlP-dep_Trfase_small"/>
</dbReference>
<evidence type="ECO:0000259" key="9">
    <source>
        <dbReference type="PROSITE" id="PS50949"/>
    </source>
</evidence>
<dbReference type="InterPro" id="IPR036388">
    <property type="entry name" value="WH-like_DNA-bd_sf"/>
</dbReference>
<dbReference type="SMART" id="SM00345">
    <property type="entry name" value="HTH_GNTR"/>
    <property type="match status" value="1"/>
</dbReference>
<dbReference type="GO" id="GO:0003677">
    <property type="term" value="F:DNA binding"/>
    <property type="evidence" value="ECO:0007669"/>
    <property type="project" value="UniProtKB-KW"/>
</dbReference>
<dbReference type="InterPro" id="IPR051446">
    <property type="entry name" value="HTH_trans_reg/aminotransferase"/>
</dbReference>
<dbReference type="PANTHER" id="PTHR46577:SF2">
    <property type="entry name" value="TRANSCRIPTIONAL REGULATORY PROTEIN"/>
    <property type="match status" value="1"/>
</dbReference>
<evidence type="ECO:0000256" key="2">
    <source>
        <dbReference type="ARBA" id="ARBA00022576"/>
    </source>
</evidence>
<dbReference type="InterPro" id="IPR036390">
    <property type="entry name" value="WH_DNA-bd_sf"/>
</dbReference>
<comment type="similarity">
    <text evidence="1">In the C-terminal section; belongs to the class-I pyridoxal-phosphate-dependent aminotransferase family.</text>
</comment>
<evidence type="ECO:0000256" key="4">
    <source>
        <dbReference type="ARBA" id="ARBA00022898"/>
    </source>
</evidence>
<feature type="region of interest" description="Disordered" evidence="8">
    <location>
        <begin position="67"/>
        <end position="86"/>
    </location>
</feature>
<dbReference type="InterPro" id="IPR015421">
    <property type="entry name" value="PyrdxlP-dep_Trfase_major"/>
</dbReference>
<dbReference type="RefSeq" id="WP_161815474.1">
    <property type="nucleotide sequence ID" value="NZ_BLJN01000007.1"/>
</dbReference>
<dbReference type="Pfam" id="PF00392">
    <property type="entry name" value="GntR"/>
    <property type="match status" value="1"/>
</dbReference>
<keyword evidence="2" id="KW-0032">Aminotransferase</keyword>
<gene>
    <name evidence="10" type="ORF">GCM10011487_58560</name>
</gene>
<evidence type="ECO:0000256" key="7">
    <source>
        <dbReference type="ARBA" id="ARBA00023163"/>
    </source>
</evidence>
<feature type="domain" description="HTH gntR-type" evidence="9">
    <location>
        <begin position="1"/>
        <end position="69"/>
    </location>
</feature>
<dbReference type="PANTHER" id="PTHR46577">
    <property type="entry name" value="HTH-TYPE TRANSCRIPTIONAL REGULATORY PROTEIN GABR"/>
    <property type="match status" value="1"/>
</dbReference>
<dbReference type="Pfam" id="PF00155">
    <property type="entry name" value="Aminotran_1_2"/>
    <property type="match status" value="1"/>
</dbReference>
<reference evidence="11" key="1">
    <citation type="submission" date="2020-01" db="EMBL/GenBank/DDBJ databases">
        <title>'Steroidobacter agaridevorans' sp. nov., agar-degrading bacteria isolated from rhizosphere soils.</title>
        <authorList>
            <person name="Ikenaga M."/>
            <person name="Kataoka M."/>
            <person name="Murouchi A."/>
            <person name="Katsuragi S."/>
            <person name="Sakai M."/>
        </authorList>
    </citation>
    <scope>NUCLEOTIDE SEQUENCE [LARGE SCALE GENOMIC DNA]</scope>
    <source>
        <strain evidence="11">YU21-B</strain>
    </source>
</reference>
<dbReference type="GO" id="GO:0030170">
    <property type="term" value="F:pyridoxal phosphate binding"/>
    <property type="evidence" value="ECO:0007669"/>
    <property type="project" value="InterPro"/>
</dbReference>
<dbReference type="EMBL" id="BLJN01000007">
    <property type="protein sequence ID" value="GFE83856.1"/>
    <property type="molecule type" value="Genomic_DNA"/>
</dbReference>
<dbReference type="FunFam" id="3.40.640.10:FF:000023">
    <property type="entry name" value="Transcriptional regulator, GntR family"/>
    <property type="match status" value="1"/>
</dbReference>
<comment type="caution">
    <text evidence="10">The sequence shown here is derived from an EMBL/GenBank/DDBJ whole genome shotgun (WGS) entry which is preliminary data.</text>
</comment>
<dbReference type="GO" id="GO:0008483">
    <property type="term" value="F:transaminase activity"/>
    <property type="evidence" value="ECO:0007669"/>
    <property type="project" value="UniProtKB-KW"/>
</dbReference>
<dbReference type="PROSITE" id="PS50949">
    <property type="entry name" value="HTH_GNTR"/>
    <property type="match status" value="1"/>
</dbReference>
<organism evidence="10 11">
    <name type="scientific">Steroidobacter agaridevorans</name>
    <dbReference type="NCBI Taxonomy" id="2695856"/>
    <lineage>
        <taxon>Bacteria</taxon>
        <taxon>Pseudomonadati</taxon>
        <taxon>Pseudomonadota</taxon>
        <taxon>Gammaproteobacteria</taxon>
        <taxon>Steroidobacterales</taxon>
        <taxon>Steroidobacteraceae</taxon>
        <taxon>Steroidobacter</taxon>
    </lineage>
</organism>
<protein>
    <recommendedName>
        <fullName evidence="9">HTH gntR-type domain-containing protein</fullName>
    </recommendedName>
</protein>
<evidence type="ECO:0000256" key="3">
    <source>
        <dbReference type="ARBA" id="ARBA00022679"/>
    </source>
</evidence>
<accession>A0A829YMY1</accession>
<dbReference type="Gene3D" id="3.90.1150.10">
    <property type="entry name" value="Aspartate Aminotransferase, domain 1"/>
    <property type="match status" value="1"/>
</dbReference>
<dbReference type="SUPFAM" id="SSF53383">
    <property type="entry name" value="PLP-dependent transferases"/>
    <property type="match status" value="1"/>
</dbReference>
<dbReference type="InterPro" id="IPR004839">
    <property type="entry name" value="Aminotransferase_I/II_large"/>
</dbReference>
<keyword evidence="6" id="KW-0238">DNA-binding</keyword>
<evidence type="ECO:0000256" key="8">
    <source>
        <dbReference type="SAM" id="MobiDB-lite"/>
    </source>
</evidence>
<dbReference type="GO" id="GO:0003700">
    <property type="term" value="F:DNA-binding transcription factor activity"/>
    <property type="evidence" value="ECO:0007669"/>
    <property type="project" value="InterPro"/>
</dbReference>
<keyword evidence="5" id="KW-0805">Transcription regulation</keyword>
<dbReference type="InterPro" id="IPR000524">
    <property type="entry name" value="Tscrpt_reg_HTH_GntR"/>
</dbReference>
<keyword evidence="7" id="KW-0804">Transcription</keyword>